<feature type="non-terminal residue" evidence="8">
    <location>
        <position position="1"/>
    </location>
</feature>
<comment type="similarity">
    <text evidence="1">Belongs to the EIF1AD family.</text>
</comment>
<feature type="non-terminal residue" evidence="8">
    <location>
        <position position="203"/>
    </location>
</feature>
<dbReference type="EMBL" id="BTSX01000001">
    <property type="protein sequence ID" value="GMS80079.1"/>
    <property type="molecule type" value="Genomic_DNA"/>
</dbReference>
<dbReference type="PANTHER" id="PTHR21641">
    <property type="entry name" value="TRANSLATION INITIATION FACTOR-RELATED"/>
    <property type="match status" value="1"/>
</dbReference>
<reference evidence="8" key="1">
    <citation type="submission" date="2023-10" db="EMBL/GenBank/DDBJ databases">
        <title>Genome assembly of Pristionchus species.</title>
        <authorList>
            <person name="Yoshida K."/>
            <person name="Sommer R.J."/>
        </authorList>
    </citation>
    <scope>NUCLEOTIDE SEQUENCE</scope>
    <source>
        <strain evidence="8">RS0144</strain>
    </source>
</reference>
<keyword evidence="5" id="KW-0396">Initiation factor</keyword>
<dbReference type="GO" id="GO:0003743">
    <property type="term" value="F:translation initiation factor activity"/>
    <property type="evidence" value="ECO:0007669"/>
    <property type="project" value="UniProtKB-UniRule"/>
</dbReference>
<evidence type="ECO:0000256" key="5">
    <source>
        <dbReference type="PROSITE-ProRule" id="PRU00181"/>
    </source>
</evidence>
<evidence type="ECO:0000256" key="2">
    <source>
        <dbReference type="ARBA" id="ARBA00020989"/>
    </source>
</evidence>
<evidence type="ECO:0000256" key="4">
    <source>
        <dbReference type="ARBA" id="ARBA00031998"/>
    </source>
</evidence>
<evidence type="ECO:0000256" key="3">
    <source>
        <dbReference type="ARBA" id="ARBA00022884"/>
    </source>
</evidence>
<name>A0AAV5SJ12_9BILA</name>
<dbReference type="InterPro" id="IPR001253">
    <property type="entry name" value="TIF_eIF-1A"/>
</dbReference>
<dbReference type="AlphaFoldDB" id="A0AAV5SJ12"/>
<protein>
    <recommendedName>
        <fullName evidence="2">Probable RNA-binding protein EIF1AD</fullName>
    </recommendedName>
    <alternativeName>
        <fullName evidence="4">Eukaryotic translation initiation factor 1A domain-containing protein</fullName>
    </alternativeName>
</protein>
<dbReference type="GO" id="GO:0005634">
    <property type="term" value="C:nucleus"/>
    <property type="evidence" value="ECO:0007669"/>
    <property type="project" value="TreeGrafter"/>
</dbReference>
<evidence type="ECO:0000259" key="7">
    <source>
        <dbReference type="PROSITE" id="PS50832"/>
    </source>
</evidence>
<comment type="caution">
    <text evidence="8">The sequence shown here is derived from an EMBL/GenBank/DDBJ whole genome shotgun (WGS) entry which is preliminary data.</text>
</comment>
<dbReference type="SMART" id="SM00652">
    <property type="entry name" value="eIF1a"/>
    <property type="match status" value="1"/>
</dbReference>
<dbReference type="Pfam" id="PF01176">
    <property type="entry name" value="eIF-1a"/>
    <property type="match status" value="1"/>
</dbReference>
<dbReference type="InterPro" id="IPR039294">
    <property type="entry name" value="EIF1AD"/>
</dbReference>
<evidence type="ECO:0000256" key="1">
    <source>
        <dbReference type="ARBA" id="ARBA00007340"/>
    </source>
</evidence>
<keyword evidence="3" id="KW-0694">RNA-binding</keyword>
<dbReference type="PROSITE" id="PS50832">
    <property type="entry name" value="S1_IF1_TYPE"/>
    <property type="match status" value="1"/>
</dbReference>
<feature type="compositionally biased region" description="Acidic residues" evidence="6">
    <location>
        <begin position="155"/>
        <end position="187"/>
    </location>
</feature>
<dbReference type="PANTHER" id="PTHR21641:SF0">
    <property type="entry name" value="RNA-BINDING PROTEIN EIF1AD-RELATED"/>
    <property type="match status" value="1"/>
</dbReference>
<dbReference type="Proteomes" id="UP001432027">
    <property type="component" value="Unassembled WGS sequence"/>
</dbReference>
<proteinExistence type="inferred from homology"/>
<feature type="region of interest" description="Disordered" evidence="6">
    <location>
        <begin position="130"/>
        <end position="203"/>
    </location>
</feature>
<dbReference type="InterPro" id="IPR006196">
    <property type="entry name" value="RNA-binding_domain_S1_IF1"/>
</dbReference>
<evidence type="ECO:0000313" key="9">
    <source>
        <dbReference type="Proteomes" id="UP001432027"/>
    </source>
</evidence>
<organism evidence="8 9">
    <name type="scientific">Pristionchus entomophagus</name>
    <dbReference type="NCBI Taxonomy" id="358040"/>
    <lineage>
        <taxon>Eukaryota</taxon>
        <taxon>Metazoa</taxon>
        <taxon>Ecdysozoa</taxon>
        <taxon>Nematoda</taxon>
        <taxon>Chromadorea</taxon>
        <taxon>Rhabditida</taxon>
        <taxon>Rhabditina</taxon>
        <taxon>Diplogasteromorpha</taxon>
        <taxon>Diplogasteroidea</taxon>
        <taxon>Neodiplogasteridae</taxon>
        <taxon>Pristionchus</taxon>
    </lineage>
</organism>
<dbReference type="InterPro" id="IPR012340">
    <property type="entry name" value="NA-bd_OB-fold"/>
</dbReference>
<accession>A0AAV5SJ12</accession>
<gene>
    <name evidence="8" type="ORF">PENTCL1PPCAC_2254</name>
</gene>
<evidence type="ECO:0000313" key="8">
    <source>
        <dbReference type="EMBL" id="GMS80079.1"/>
    </source>
</evidence>
<keyword evidence="9" id="KW-1185">Reference proteome</keyword>
<dbReference type="SUPFAM" id="SSF50249">
    <property type="entry name" value="Nucleic acid-binding proteins"/>
    <property type="match status" value="1"/>
</dbReference>
<dbReference type="GO" id="GO:0003723">
    <property type="term" value="F:RNA binding"/>
    <property type="evidence" value="ECO:0007669"/>
    <property type="project" value="UniProtKB-KW"/>
</dbReference>
<feature type="domain" description="S1-like" evidence="7">
    <location>
        <begin position="8"/>
        <end position="92"/>
    </location>
</feature>
<keyword evidence="5" id="KW-0648">Protein biosynthesis</keyword>
<sequence length="203" mass="23396">THTMSVASKRRYMMNKLDYEMYLPIEGDSIAQVVGARGNNLHEVLNESGESYLVSMPSKFRKSVWIRKGQFVVVRAIEEGDKVRAEIEHVLDAENVLYIREHNKWPERFETEAKLLTREVKRGVDDKEEMVKEKNKKVTQSIIDDDMLPPSGSDEGSEEEEDEDDAEDELESGEEARDLDDGEETEEMQVYNPNRAQAPTDKR</sequence>
<dbReference type="Gene3D" id="2.40.50.140">
    <property type="entry name" value="Nucleic acid-binding proteins"/>
    <property type="match status" value="1"/>
</dbReference>
<evidence type="ECO:0000256" key="6">
    <source>
        <dbReference type="SAM" id="MobiDB-lite"/>
    </source>
</evidence>